<feature type="compositionally biased region" description="Basic and acidic residues" evidence="1">
    <location>
        <begin position="55"/>
        <end position="67"/>
    </location>
</feature>
<reference evidence="3 4" key="1">
    <citation type="submission" date="2016-07" db="EMBL/GenBank/DDBJ databases">
        <title>Genome analysis of Burkholderia fungorum ES3-20.</title>
        <authorList>
            <person name="Xu D."/>
            <person name="Yao R."/>
            <person name="Zheng S."/>
        </authorList>
    </citation>
    <scope>NUCLEOTIDE SEQUENCE [LARGE SCALE GENOMIC DNA]</scope>
    <source>
        <strain evidence="3 4">ES3-20</strain>
    </source>
</reference>
<feature type="domain" description="Sulphotransferase Stf0" evidence="2">
    <location>
        <begin position="434"/>
        <end position="529"/>
    </location>
</feature>
<accession>A0A3R7L9K7</accession>
<dbReference type="EMBL" id="MCAS01000023">
    <property type="protein sequence ID" value="RKF43527.1"/>
    <property type="molecule type" value="Genomic_DNA"/>
</dbReference>
<evidence type="ECO:0000313" key="3">
    <source>
        <dbReference type="EMBL" id="RKF43527.1"/>
    </source>
</evidence>
<dbReference type="OrthoDB" id="9128752at2"/>
<comment type="caution">
    <text evidence="3">The sequence shown here is derived from an EMBL/GenBank/DDBJ whole genome shotgun (WGS) entry which is preliminary data.</text>
</comment>
<dbReference type="Proteomes" id="UP000283709">
    <property type="component" value="Unassembled WGS sequence"/>
</dbReference>
<dbReference type="SUPFAM" id="SSF52540">
    <property type="entry name" value="P-loop containing nucleoside triphosphate hydrolases"/>
    <property type="match status" value="1"/>
</dbReference>
<proteinExistence type="predicted"/>
<evidence type="ECO:0000256" key="1">
    <source>
        <dbReference type="SAM" id="MobiDB-lite"/>
    </source>
</evidence>
<dbReference type="Pfam" id="PF09037">
    <property type="entry name" value="Sulphotransf"/>
    <property type="match status" value="2"/>
</dbReference>
<dbReference type="InterPro" id="IPR024628">
    <property type="entry name" value="Sulfotransferase_Stf0_dom"/>
</dbReference>
<protein>
    <recommendedName>
        <fullName evidence="2">Sulphotransferase Stf0 domain-containing protein</fullName>
    </recommendedName>
</protein>
<organism evidence="3 4">
    <name type="scientific">Paraburkholderia fungorum</name>
    <dbReference type="NCBI Taxonomy" id="134537"/>
    <lineage>
        <taxon>Bacteria</taxon>
        <taxon>Pseudomonadati</taxon>
        <taxon>Pseudomonadota</taxon>
        <taxon>Betaproteobacteria</taxon>
        <taxon>Burkholderiales</taxon>
        <taxon>Burkholderiaceae</taxon>
        <taxon>Paraburkholderia</taxon>
    </lineage>
</organism>
<name>A0A3R7L9K7_9BURK</name>
<sequence length="624" mass="70134">MFRNFFTDVLHRIFPSSTLFEVKDVSMVASLDEGQAQSTGEPHDDTTGSSTMNNRDQKSASSPDERSEALVTKAISELDRAIIPSVNISFSAESVTEFGEEIDNFWFFAFRKHLYSDAGVKKWYAPPLGGAEEVNAGFALINLDNRTAMSDGLTLLPKQLLLVAHPRKTLAARVRLVKEGLYCIVAEFSSDATASAFSVAVNVNGQSIWEREFKDKEVCSVYAGHLNLAENSFVDFLINSRPKGDSEPCKAGLRFALFKCDEVTGAVRFRCDDECSSLDTTEALKWVAAIPFAPRVVDHAPVDLRARAEIFDRCWTLNRKYLASLFPKESAEIIADVTNRSLEAPVKYAICMIPRSGSTLLGELLSSTGKLGYPIEYFVPDIIRSLSIAFSDLFSSYENLLKTGFSTENGVFGIEVEGVRFFEEDQFFRNLNQWRVIYLTRNNILAQAISLAISERSGVWHSFDQNDKHGQCLLDNNTIKWQLNFLLENERNFEKLFADRNITPLKVIYEDLVQDPGAQIRNIAEYVGVMDIEIPSIDISNTVLKPTRTGINRYYELMIIMTGGEFWGYNFYTIEGREVAALTGTRVDLLALSRDRAPVVFVGSDRDELRARVEAYIVKRLADF</sequence>
<evidence type="ECO:0000313" key="4">
    <source>
        <dbReference type="Proteomes" id="UP000283709"/>
    </source>
</evidence>
<feature type="region of interest" description="Disordered" evidence="1">
    <location>
        <begin position="33"/>
        <end position="67"/>
    </location>
</feature>
<feature type="domain" description="Sulphotransferase Stf0" evidence="2">
    <location>
        <begin position="348"/>
        <end position="380"/>
    </location>
</feature>
<gene>
    <name evidence="3" type="ORF">BCY88_05970</name>
</gene>
<dbReference type="AlphaFoldDB" id="A0A3R7L9K7"/>
<dbReference type="Gene3D" id="3.40.50.300">
    <property type="entry name" value="P-loop containing nucleotide triphosphate hydrolases"/>
    <property type="match status" value="1"/>
</dbReference>
<evidence type="ECO:0000259" key="2">
    <source>
        <dbReference type="Pfam" id="PF09037"/>
    </source>
</evidence>
<dbReference type="InterPro" id="IPR027417">
    <property type="entry name" value="P-loop_NTPase"/>
</dbReference>